<dbReference type="SMART" id="SM00796">
    <property type="entry name" value="AHS1"/>
    <property type="match status" value="1"/>
</dbReference>
<sequence length="528" mass="55316">MQFLPAGSNRFIVELDDLESTIALGDALKAACIEGVVEVIPGAVTLHVSFDPLATSAQELYAQISLLRPQVGCSRSGDLVEIPMIYDGEDLAFVAGYLGWSVPELIRRHRAATFTVAFTGFAPGFAYMTCDDPELDVPRRDSPRVRIPAGSVALAGRFCGIYPSDTPGGWQLLGATAIPMWDVDREQAALLKPGDRVRFVEAVTDQLPAPSAKAESASSSTQIAKGLKVVSTDRPLLFQDLGRAGNAHQGVSQSGAADLQALRDANSLVGNHEAAVALEVTYGGAVFEAEIPLTVAISGAPAGLTLTTADGRTRTLPPHAPIALDAGDTLALSVPTQGVRSYVALRGGFAALKVLGSASTDTLAKVGPGAITAGVSLQPSNDVRGSVSAYASQAPKLPASCDIVTLDVVMGPRTDWFTPEAIRTFTEQSWAVTPESNRVGVRLNGTSALSRECADELPSEGTSRGSIQVPRNGQPVLFLADHPLTGGYPVIAVVADHHLSLAAQIPIGARIRFNAIAGFDPQVKEIDR</sequence>
<evidence type="ECO:0000256" key="1">
    <source>
        <dbReference type="ARBA" id="ARBA00022741"/>
    </source>
</evidence>
<keyword evidence="3" id="KW-0067">ATP-binding</keyword>
<keyword evidence="1" id="KW-0547">Nucleotide-binding</keyword>
<dbReference type="InterPro" id="IPR003778">
    <property type="entry name" value="CT_A_B"/>
</dbReference>
<evidence type="ECO:0000313" key="7">
    <source>
        <dbReference type="Proteomes" id="UP001258940"/>
    </source>
</evidence>
<reference evidence="6 7" key="1">
    <citation type="journal article" date="2023" name="J Bioinform Genom">
        <title>Complete genome sequence of the bacterium Pseudomonas shirazica hy376 from natural waters of algiers.</title>
        <authorList>
            <person name="Haffaressas Y."/>
            <person name="Seghouani N."/>
            <person name="Arzamasceva V.O."/>
            <person name="Tepeeva A.N."/>
            <person name="Vasilenko O.V."/>
        </authorList>
    </citation>
    <scope>NUCLEOTIDE SEQUENCE [LARGE SCALE GENOMIC DNA]</scope>
    <source>
        <strain evidence="6 7">HY376</strain>
    </source>
</reference>
<organism evidence="6 7">
    <name type="scientific">Pseudomonas shirazica</name>
    <dbReference type="NCBI Taxonomy" id="1940636"/>
    <lineage>
        <taxon>Bacteria</taxon>
        <taxon>Pseudomonadati</taxon>
        <taxon>Pseudomonadota</taxon>
        <taxon>Gammaproteobacteria</taxon>
        <taxon>Pseudomonadales</taxon>
        <taxon>Pseudomonadaceae</taxon>
        <taxon>Pseudomonas</taxon>
    </lineage>
</organism>
<dbReference type="Proteomes" id="UP001258940">
    <property type="component" value="Chromosome"/>
</dbReference>
<evidence type="ECO:0000313" key="6">
    <source>
        <dbReference type="EMBL" id="WMY87790.1"/>
    </source>
</evidence>
<evidence type="ECO:0000256" key="3">
    <source>
        <dbReference type="ARBA" id="ARBA00022840"/>
    </source>
</evidence>
<feature type="domain" description="Carboxyltransferase" evidence="5">
    <location>
        <begin position="248"/>
        <end position="528"/>
    </location>
</feature>
<dbReference type="Pfam" id="PF02682">
    <property type="entry name" value="CT_C_D"/>
    <property type="match status" value="1"/>
</dbReference>
<evidence type="ECO:0000259" key="4">
    <source>
        <dbReference type="SMART" id="SM00796"/>
    </source>
</evidence>
<dbReference type="PANTHER" id="PTHR43309">
    <property type="entry name" value="5-OXOPROLINASE SUBUNIT C"/>
    <property type="match status" value="1"/>
</dbReference>
<dbReference type="InterPro" id="IPR052708">
    <property type="entry name" value="PxpC"/>
</dbReference>
<evidence type="ECO:0000259" key="5">
    <source>
        <dbReference type="SMART" id="SM00797"/>
    </source>
</evidence>
<gene>
    <name evidence="6" type="ORF">QR297_11855</name>
</gene>
<dbReference type="Gene3D" id="3.30.1360.40">
    <property type="match status" value="1"/>
</dbReference>
<dbReference type="InterPro" id="IPR003833">
    <property type="entry name" value="CT_C_D"/>
</dbReference>
<dbReference type="SUPFAM" id="SSF50891">
    <property type="entry name" value="Cyclophilin-like"/>
    <property type="match status" value="2"/>
</dbReference>
<dbReference type="SUPFAM" id="SSF160467">
    <property type="entry name" value="PH0987 N-terminal domain-like"/>
    <property type="match status" value="1"/>
</dbReference>
<protein>
    <submittedName>
        <fullName evidence="6">Urea amidolyase family protein</fullName>
    </submittedName>
</protein>
<accession>A0ABY9SWT5</accession>
<proteinExistence type="predicted"/>
<dbReference type="PANTHER" id="PTHR43309:SF3">
    <property type="entry name" value="5-OXOPROLINASE SUBUNIT C"/>
    <property type="match status" value="1"/>
</dbReference>
<name>A0ABY9SWT5_9PSED</name>
<keyword evidence="7" id="KW-1185">Reference proteome</keyword>
<dbReference type="InterPro" id="IPR029000">
    <property type="entry name" value="Cyclophilin-like_dom_sf"/>
</dbReference>
<dbReference type="RefSeq" id="WP_215520754.1">
    <property type="nucleotide sequence ID" value="NZ_CP127845.1"/>
</dbReference>
<dbReference type="EMBL" id="CP127845">
    <property type="protein sequence ID" value="WMY87790.1"/>
    <property type="molecule type" value="Genomic_DNA"/>
</dbReference>
<evidence type="ECO:0000256" key="2">
    <source>
        <dbReference type="ARBA" id="ARBA00022801"/>
    </source>
</evidence>
<dbReference type="Pfam" id="PF02626">
    <property type="entry name" value="CT_A_B"/>
    <property type="match status" value="1"/>
</dbReference>
<feature type="domain" description="Carboxyltransferase" evidence="4">
    <location>
        <begin position="1"/>
        <end position="191"/>
    </location>
</feature>
<dbReference type="SMART" id="SM00797">
    <property type="entry name" value="AHS2"/>
    <property type="match status" value="1"/>
</dbReference>
<dbReference type="Gene3D" id="2.40.100.10">
    <property type="entry name" value="Cyclophilin-like"/>
    <property type="match status" value="2"/>
</dbReference>
<keyword evidence="2" id="KW-0378">Hydrolase</keyword>